<organism evidence="1 2">
    <name type="scientific">Entamoeba invadens IP1</name>
    <dbReference type="NCBI Taxonomy" id="370355"/>
    <lineage>
        <taxon>Eukaryota</taxon>
        <taxon>Amoebozoa</taxon>
        <taxon>Evosea</taxon>
        <taxon>Archamoebae</taxon>
        <taxon>Mastigamoebida</taxon>
        <taxon>Entamoebidae</taxon>
        <taxon>Entamoeba</taxon>
    </lineage>
</organism>
<dbReference type="GO" id="GO:0003924">
    <property type="term" value="F:GTPase activity"/>
    <property type="evidence" value="ECO:0007669"/>
    <property type="project" value="InterPro"/>
</dbReference>
<dbReference type="GeneID" id="14890548"/>
<gene>
    <name evidence="1" type="ORF">EIN_129290</name>
</gene>
<reference evidence="1 2" key="1">
    <citation type="submission" date="2012-10" db="EMBL/GenBank/DDBJ databases">
        <authorList>
            <person name="Zafar N."/>
            <person name="Inman J."/>
            <person name="Hall N."/>
            <person name="Lorenzi H."/>
            <person name="Caler E."/>
        </authorList>
    </citation>
    <scope>NUCLEOTIDE SEQUENCE [LARGE SCALE GENOMIC DNA]</scope>
    <source>
        <strain evidence="1 2">IP1</strain>
    </source>
</reference>
<dbReference type="Pfam" id="PF00071">
    <property type="entry name" value="Ras"/>
    <property type="match status" value="1"/>
</dbReference>
<dbReference type="EMBL" id="KB206458">
    <property type="protein sequence ID" value="ELP91589.1"/>
    <property type="molecule type" value="Genomic_DNA"/>
</dbReference>
<accession>L7FN84</accession>
<dbReference type="InterPro" id="IPR001806">
    <property type="entry name" value="Small_GTPase"/>
</dbReference>
<keyword evidence="2" id="KW-1185">Reference proteome</keyword>
<name>L7FN84_ENTIV</name>
<dbReference type="RefSeq" id="XP_004258360.1">
    <property type="nucleotide sequence ID" value="XM_004258312.1"/>
</dbReference>
<sequence>MYPFMLGYDVLIYVVDVTLPTAFDSIESDLNRLNITRVENSYPKNLVKYLIGNKVDLCSEQTKIMNKTLATLYAETFGMRYVEMNSTQTSPAYLESIARDFYETAKSTVNY</sequence>
<dbReference type="InterPro" id="IPR027417">
    <property type="entry name" value="P-loop_NTPase"/>
</dbReference>
<proteinExistence type="predicted"/>
<evidence type="ECO:0000313" key="2">
    <source>
        <dbReference type="Proteomes" id="UP000014680"/>
    </source>
</evidence>
<dbReference type="VEuPathDB" id="AmoebaDB:EIN_129290"/>
<dbReference type="Gene3D" id="3.40.50.300">
    <property type="entry name" value="P-loop containing nucleotide triphosphate hydrolases"/>
    <property type="match status" value="1"/>
</dbReference>
<dbReference type="Proteomes" id="UP000014680">
    <property type="component" value="Unassembled WGS sequence"/>
</dbReference>
<dbReference type="GO" id="GO:0005525">
    <property type="term" value="F:GTP binding"/>
    <property type="evidence" value="ECO:0007669"/>
    <property type="project" value="InterPro"/>
</dbReference>
<dbReference type="SUPFAM" id="SSF52540">
    <property type="entry name" value="P-loop containing nucleoside triphosphate hydrolases"/>
    <property type="match status" value="1"/>
</dbReference>
<evidence type="ECO:0000313" key="1">
    <source>
        <dbReference type="EMBL" id="ELP91589.1"/>
    </source>
</evidence>
<dbReference type="AlphaFoldDB" id="L7FN84"/>
<dbReference type="KEGG" id="eiv:EIN_129290"/>
<protein>
    <submittedName>
        <fullName evidence="1">Uncharacterized protein</fullName>
    </submittedName>
</protein>